<organism evidence="2 3">
    <name type="scientific">Asaia siamensis</name>
    <dbReference type="NCBI Taxonomy" id="110479"/>
    <lineage>
        <taxon>Bacteria</taxon>
        <taxon>Pseudomonadati</taxon>
        <taxon>Pseudomonadota</taxon>
        <taxon>Alphaproteobacteria</taxon>
        <taxon>Acetobacterales</taxon>
        <taxon>Acetobacteraceae</taxon>
        <taxon>Asaia</taxon>
    </lineage>
</organism>
<sequence length="195" mass="21262">MGAFFKRPRYWRYALTDLGGLAFAAAWGMRGLAVLHWPLWICATLLAAITLPLAWGFLTRDLGRPEFIIDRVLAARTRRARVILLMTAGTVLSILHRPDLMLLVAGLVIGASYLPLGRAMKEPVHIGTGLAILLVTLFSLALPQPWHMLVAGLGTATSCWLGAVLRLMNSLPPRAVRDTAPEPVRTGAHDVQVLS</sequence>
<feature type="transmembrane region" description="Helical" evidence="1">
    <location>
        <begin position="12"/>
        <end position="29"/>
    </location>
</feature>
<protein>
    <submittedName>
        <fullName evidence="2">Uncharacterized protein</fullName>
    </submittedName>
</protein>
<evidence type="ECO:0000313" key="3">
    <source>
        <dbReference type="Proteomes" id="UP000637769"/>
    </source>
</evidence>
<dbReference type="EMBL" id="BMCH01000001">
    <property type="protein sequence ID" value="GGC20925.1"/>
    <property type="molecule type" value="Genomic_DNA"/>
</dbReference>
<keyword evidence="1" id="KW-0812">Transmembrane</keyword>
<feature type="transmembrane region" description="Helical" evidence="1">
    <location>
        <begin position="35"/>
        <end position="58"/>
    </location>
</feature>
<name>A0ABQ1L8H6_9PROT</name>
<keyword evidence="1" id="KW-1133">Transmembrane helix</keyword>
<evidence type="ECO:0000313" key="2">
    <source>
        <dbReference type="EMBL" id="GGC20925.1"/>
    </source>
</evidence>
<proteinExistence type="predicted"/>
<keyword evidence="1" id="KW-0472">Membrane</keyword>
<keyword evidence="3" id="KW-1185">Reference proteome</keyword>
<evidence type="ECO:0000256" key="1">
    <source>
        <dbReference type="SAM" id="Phobius"/>
    </source>
</evidence>
<feature type="transmembrane region" description="Helical" evidence="1">
    <location>
        <begin position="79"/>
        <end position="95"/>
    </location>
</feature>
<feature type="transmembrane region" description="Helical" evidence="1">
    <location>
        <begin position="124"/>
        <end position="142"/>
    </location>
</feature>
<comment type="caution">
    <text evidence="2">The sequence shown here is derived from an EMBL/GenBank/DDBJ whole genome shotgun (WGS) entry which is preliminary data.</text>
</comment>
<feature type="transmembrane region" description="Helical" evidence="1">
    <location>
        <begin position="148"/>
        <end position="168"/>
    </location>
</feature>
<gene>
    <name evidence="2" type="ORF">GCM10007207_02670</name>
</gene>
<accession>A0ABQ1L8H6</accession>
<reference evidence="3" key="1">
    <citation type="journal article" date="2019" name="Int. J. Syst. Evol. Microbiol.">
        <title>The Global Catalogue of Microorganisms (GCM) 10K type strain sequencing project: providing services to taxonomists for standard genome sequencing and annotation.</title>
        <authorList>
            <consortium name="The Broad Institute Genomics Platform"/>
            <consortium name="The Broad Institute Genome Sequencing Center for Infectious Disease"/>
            <person name="Wu L."/>
            <person name="Ma J."/>
        </authorList>
    </citation>
    <scope>NUCLEOTIDE SEQUENCE [LARGE SCALE GENOMIC DNA]</scope>
    <source>
        <strain evidence="3">CCM 7132</strain>
    </source>
</reference>
<feature type="transmembrane region" description="Helical" evidence="1">
    <location>
        <begin position="101"/>
        <end position="117"/>
    </location>
</feature>
<dbReference type="Proteomes" id="UP000637769">
    <property type="component" value="Unassembled WGS sequence"/>
</dbReference>
<dbReference type="RefSeq" id="WP_188424838.1">
    <property type="nucleotide sequence ID" value="NZ_BMCH01000001.1"/>
</dbReference>